<evidence type="ECO:0000256" key="1">
    <source>
        <dbReference type="ARBA" id="ARBA00010266"/>
    </source>
</evidence>
<dbReference type="Pfam" id="PF01832">
    <property type="entry name" value="Glucosaminidase"/>
    <property type="match status" value="1"/>
</dbReference>
<dbReference type="eggNOG" id="COG1705">
    <property type="taxonomic scope" value="Bacteria"/>
</dbReference>
<dbReference type="GO" id="GO:0004040">
    <property type="term" value="F:amidase activity"/>
    <property type="evidence" value="ECO:0007669"/>
    <property type="project" value="InterPro"/>
</dbReference>
<feature type="transmembrane region" description="Helical" evidence="3">
    <location>
        <begin position="21"/>
        <end position="41"/>
    </location>
</feature>
<feature type="domain" description="Mannosyl-glycoprotein endo-beta-N-acetylglucosamidase-like" evidence="4">
    <location>
        <begin position="49"/>
        <end position="210"/>
    </location>
</feature>
<comment type="caution">
    <text evidence="5">The sequence shown here is derived from an EMBL/GenBank/DDBJ whole genome shotgun (WGS) entry which is preliminary data.</text>
</comment>
<keyword evidence="3" id="KW-1133">Transmembrane helix</keyword>
<dbReference type="InterPro" id="IPR051056">
    <property type="entry name" value="Glycosyl_Hydrolase_73"/>
</dbReference>
<proteinExistence type="inferred from homology"/>
<name>A0A0R1SK12_9LACO</name>
<dbReference type="RefSeq" id="WP_010624396.1">
    <property type="nucleotide sequence ID" value="NZ_AZFA01000019.1"/>
</dbReference>
<dbReference type="Gene3D" id="1.10.530.10">
    <property type="match status" value="1"/>
</dbReference>
<keyword evidence="3" id="KW-0472">Membrane</keyword>
<sequence length="214" mass="24692">MPQKRKTQHRRRRRTKKQKEKQRVYIIIAIVVVVILGIFGYQRYRQNQKTDAMNLVQEEHNAFIKKVAPEAIDLGHQYGVLPSITIGQAILESDWGNSTLASKYNNYFGIKGTDPNNTVVLQTKEYTDGQWVTINGRFRSYSDFRDSMKDHAKLLVNGTTWNSAQYQQVISSKDYIEAAVSLQTDGYATDPGYTTKIIRVIQKYDLMKYDKGIK</sequence>
<keyword evidence="3" id="KW-0812">Transmembrane</keyword>
<reference evidence="5 6" key="1">
    <citation type="journal article" date="2015" name="Genome Announc.">
        <title>Expanding the biotechnology potential of lactobacilli through comparative genomics of 213 strains and associated genera.</title>
        <authorList>
            <person name="Sun Z."/>
            <person name="Harris H.M."/>
            <person name="McCann A."/>
            <person name="Guo C."/>
            <person name="Argimon S."/>
            <person name="Zhang W."/>
            <person name="Yang X."/>
            <person name="Jeffery I.B."/>
            <person name="Cooney J.C."/>
            <person name="Kagawa T.F."/>
            <person name="Liu W."/>
            <person name="Song Y."/>
            <person name="Salvetti E."/>
            <person name="Wrobel A."/>
            <person name="Rasinkangas P."/>
            <person name="Parkhill J."/>
            <person name="Rea M.C."/>
            <person name="O'Sullivan O."/>
            <person name="Ritari J."/>
            <person name="Douillard F.P."/>
            <person name="Paul Ross R."/>
            <person name="Yang R."/>
            <person name="Briner A.E."/>
            <person name="Felis G.E."/>
            <person name="de Vos W.M."/>
            <person name="Barrangou R."/>
            <person name="Klaenhammer T.R."/>
            <person name="Caufield P.W."/>
            <person name="Cui Y."/>
            <person name="Zhang H."/>
            <person name="O'Toole P.W."/>
        </authorList>
    </citation>
    <scope>NUCLEOTIDE SEQUENCE [LARGE SCALE GENOMIC DNA]</scope>
    <source>
        <strain evidence="5 6">DSM 14857</strain>
    </source>
</reference>
<dbReference type="EMBL" id="AZFA01000019">
    <property type="protein sequence ID" value="KRL66168.1"/>
    <property type="molecule type" value="Genomic_DNA"/>
</dbReference>
<evidence type="ECO:0000256" key="2">
    <source>
        <dbReference type="ARBA" id="ARBA00022801"/>
    </source>
</evidence>
<dbReference type="InterPro" id="IPR002901">
    <property type="entry name" value="MGlyc_endo_b_GlcNAc-like_dom"/>
</dbReference>
<dbReference type="STRING" id="1423815.FC27_GL000793"/>
<evidence type="ECO:0000313" key="6">
    <source>
        <dbReference type="Proteomes" id="UP000051647"/>
    </source>
</evidence>
<keyword evidence="2" id="KW-0378">Hydrolase</keyword>
<dbReference type="Proteomes" id="UP000051647">
    <property type="component" value="Unassembled WGS sequence"/>
</dbReference>
<organism evidence="5 6">
    <name type="scientific">Companilactobacillus versmoldensis DSM 14857 = KCTC 3814</name>
    <dbReference type="NCBI Taxonomy" id="1423815"/>
    <lineage>
        <taxon>Bacteria</taxon>
        <taxon>Bacillati</taxon>
        <taxon>Bacillota</taxon>
        <taxon>Bacilli</taxon>
        <taxon>Lactobacillales</taxon>
        <taxon>Lactobacillaceae</taxon>
        <taxon>Companilactobacillus</taxon>
    </lineage>
</organism>
<accession>A0A0R1SK12</accession>
<dbReference type="PRINTS" id="PR01002">
    <property type="entry name" value="FLGFLGJ"/>
</dbReference>
<evidence type="ECO:0000256" key="3">
    <source>
        <dbReference type="SAM" id="Phobius"/>
    </source>
</evidence>
<dbReference type="AlphaFoldDB" id="A0A0R1SK12"/>
<evidence type="ECO:0000259" key="4">
    <source>
        <dbReference type="SMART" id="SM00047"/>
    </source>
</evidence>
<comment type="similarity">
    <text evidence="1">Belongs to the glycosyl hydrolase 73 family.</text>
</comment>
<dbReference type="PANTHER" id="PTHR33308">
    <property type="entry name" value="PEPTIDOGLYCAN HYDROLASE FLGJ"/>
    <property type="match status" value="1"/>
</dbReference>
<dbReference type="PANTHER" id="PTHR33308:SF10">
    <property type="entry name" value="EXO-GLUCOSAMINIDASE LYTG"/>
    <property type="match status" value="1"/>
</dbReference>
<dbReference type="PATRIC" id="fig|1423815.3.peg.803"/>
<dbReference type="SMART" id="SM00047">
    <property type="entry name" value="LYZ2"/>
    <property type="match status" value="1"/>
</dbReference>
<dbReference type="Gene3D" id="4.10.80.30">
    <property type="entry name" value="DNA polymerase, domain 6"/>
    <property type="match status" value="1"/>
</dbReference>
<protein>
    <submittedName>
        <fullName evidence="5">N-acetylmuramidase</fullName>
    </submittedName>
</protein>
<evidence type="ECO:0000313" key="5">
    <source>
        <dbReference type="EMBL" id="KRL66168.1"/>
    </source>
</evidence>
<gene>
    <name evidence="5" type="ORF">FC27_GL000793</name>
</gene>
<keyword evidence="6" id="KW-1185">Reference proteome</keyword>